<dbReference type="AlphaFoldDB" id="A0A1H8KMV2"/>
<name>A0A1H8KMV2_9ACTN</name>
<gene>
    <name evidence="2" type="ORF">SAMN05216267_1013101</name>
</gene>
<organism evidence="2 3">
    <name type="scientific">Actinacidiphila rubida</name>
    <dbReference type="NCBI Taxonomy" id="310780"/>
    <lineage>
        <taxon>Bacteria</taxon>
        <taxon>Bacillati</taxon>
        <taxon>Actinomycetota</taxon>
        <taxon>Actinomycetes</taxon>
        <taxon>Kitasatosporales</taxon>
        <taxon>Streptomycetaceae</taxon>
        <taxon>Actinacidiphila</taxon>
    </lineage>
</organism>
<accession>A0A1H8KMV2</accession>
<proteinExistence type="predicted"/>
<protein>
    <recommendedName>
        <fullName evidence="4">ABC transporter permease</fullName>
    </recommendedName>
</protein>
<keyword evidence="3" id="KW-1185">Reference proteome</keyword>
<evidence type="ECO:0008006" key="4">
    <source>
        <dbReference type="Google" id="ProtNLM"/>
    </source>
</evidence>
<feature type="transmembrane region" description="Helical" evidence="1">
    <location>
        <begin position="233"/>
        <end position="250"/>
    </location>
</feature>
<dbReference type="STRING" id="310780.SAMN05216267_1013101"/>
<feature type="transmembrane region" description="Helical" evidence="1">
    <location>
        <begin position="145"/>
        <end position="167"/>
    </location>
</feature>
<evidence type="ECO:0000256" key="1">
    <source>
        <dbReference type="SAM" id="Phobius"/>
    </source>
</evidence>
<sequence length="333" mass="33318">MATRSLPPRARSVLLIVVLSALAAFLLWAFTWPAARSGPRDLPLGVAGPGASVTRIEAGLAGHEGTGAFAFHRYADADAARRGIEHRVVYGAIVARPDGLHVLTASAASPAVATMLQQVAAQLPGGPAPVTDVVALPSADPRGGAFASSVLPTIVAGLALGAFTLAVRSVRLRLLTLVLGAAAVGAVVAGIGNTWLGLLDGRFAADAGVAGLIVLAVGSAVSGLGALLGARGIGVGSVLFMMLGNAWSGVTSAPEFLPGPVRTIGRLLPPGAGAEALRSAAFFHGHGLREPVLVLAGWAVLGLVLTTAGHAAGRRTPPVKVTAVESPARPVRV</sequence>
<feature type="transmembrane region" description="Helical" evidence="1">
    <location>
        <begin position="12"/>
        <end position="35"/>
    </location>
</feature>
<keyword evidence="1" id="KW-1133">Transmembrane helix</keyword>
<evidence type="ECO:0000313" key="2">
    <source>
        <dbReference type="EMBL" id="SEN94184.1"/>
    </source>
</evidence>
<dbReference type="OrthoDB" id="3217869at2"/>
<feature type="transmembrane region" description="Helical" evidence="1">
    <location>
        <begin position="208"/>
        <end position="228"/>
    </location>
</feature>
<dbReference type="EMBL" id="FODD01000013">
    <property type="protein sequence ID" value="SEN94184.1"/>
    <property type="molecule type" value="Genomic_DNA"/>
</dbReference>
<dbReference type="RefSeq" id="WP_107451542.1">
    <property type="nucleotide sequence ID" value="NZ_FODD01000013.1"/>
</dbReference>
<dbReference type="Proteomes" id="UP000181951">
    <property type="component" value="Unassembled WGS sequence"/>
</dbReference>
<keyword evidence="1" id="KW-0812">Transmembrane</keyword>
<feature type="transmembrane region" description="Helical" evidence="1">
    <location>
        <begin position="292"/>
        <end position="312"/>
    </location>
</feature>
<feature type="transmembrane region" description="Helical" evidence="1">
    <location>
        <begin position="174"/>
        <end position="196"/>
    </location>
</feature>
<evidence type="ECO:0000313" key="3">
    <source>
        <dbReference type="Proteomes" id="UP000181951"/>
    </source>
</evidence>
<keyword evidence="1" id="KW-0472">Membrane</keyword>
<reference evidence="2 3" key="1">
    <citation type="submission" date="2016-10" db="EMBL/GenBank/DDBJ databases">
        <authorList>
            <person name="de Groot N.N."/>
        </authorList>
    </citation>
    <scope>NUCLEOTIDE SEQUENCE [LARGE SCALE GENOMIC DNA]</scope>
    <source>
        <strain evidence="2 3">CGMCC 4.2026</strain>
    </source>
</reference>